<feature type="compositionally biased region" description="Pro residues" evidence="2">
    <location>
        <begin position="197"/>
        <end position="210"/>
    </location>
</feature>
<evidence type="ECO:0000256" key="1">
    <source>
        <dbReference type="SAM" id="Coils"/>
    </source>
</evidence>
<comment type="caution">
    <text evidence="4">The sequence shown here is derived from an EMBL/GenBank/DDBJ whole genome shotgun (WGS) entry which is preliminary data.</text>
</comment>
<evidence type="ECO:0000256" key="2">
    <source>
        <dbReference type="SAM" id="MobiDB-lite"/>
    </source>
</evidence>
<dbReference type="InterPro" id="IPR025280">
    <property type="entry name" value="SNIPE"/>
</dbReference>
<feature type="coiled-coil region" evidence="1">
    <location>
        <begin position="252"/>
        <end position="337"/>
    </location>
</feature>
<dbReference type="InterPro" id="IPR018306">
    <property type="entry name" value="Phage_T5_Orf172_DNA-bd"/>
</dbReference>
<feature type="region of interest" description="Disordered" evidence="2">
    <location>
        <begin position="672"/>
        <end position="694"/>
    </location>
</feature>
<gene>
    <name evidence="4" type="ORF">HDA32_005155</name>
</gene>
<accession>A0A852U3G1</accession>
<protein>
    <submittedName>
        <fullName evidence="4">Exonuclease VII large subunit</fullName>
    </submittedName>
</protein>
<feature type="domain" description="Bacteriophage T5 Orf172 DNA-binding" evidence="3">
    <location>
        <begin position="571"/>
        <end position="654"/>
    </location>
</feature>
<dbReference type="GO" id="GO:0004527">
    <property type="term" value="F:exonuclease activity"/>
    <property type="evidence" value="ECO:0007669"/>
    <property type="project" value="UniProtKB-KW"/>
</dbReference>
<dbReference type="EMBL" id="JACCCC010000001">
    <property type="protein sequence ID" value="NYE50035.1"/>
    <property type="molecule type" value="Genomic_DNA"/>
</dbReference>
<organism evidence="4 5">
    <name type="scientific">Spinactinospora alkalitolerans</name>
    <dbReference type="NCBI Taxonomy" id="687207"/>
    <lineage>
        <taxon>Bacteria</taxon>
        <taxon>Bacillati</taxon>
        <taxon>Actinomycetota</taxon>
        <taxon>Actinomycetes</taxon>
        <taxon>Streptosporangiales</taxon>
        <taxon>Nocardiopsidaceae</taxon>
        <taxon>Spinactinospora</taxon>
    </lineage>
</organism>
<dbReference type="Pfam" id="PF13250">
    <property type="entry name" value="SNIPE"/>
    <property type="match status" value="1"/>
</dbReference>
<dbReference type="AlphaFoldDB" id="A0A852U3G1"/>
<reference evidence="4 5" key="1">
    <citation type="submission" date="2020-07" db="EMBL/GenBank/DDBJ databases">
        <title>Sequencing the genomes of 1000 actinobacteria strains.</title>
        <authorList>
            <person name="Klenk H.-P."/>
        </authorList>
    </citation>
    <scope>NUCLEOTIDE SEQUENCE [LARGE SCALE GENOMIC DNA]</scope>
    <source>
        <strain evidence="4 5">CXB654</strain>
    </source>
</reference>
<feature type="region of interest" description="Disordered" evidence="2">
    <location>
        <begin position="189"/>
        <end position="238"/>
    </location>
</feature>
<proteinExistence type="predicted"/>
<evidence type="ECO:0000259" key="3">
    <source>
        <dbReference type="SMART" id="SM00974"/>
    </source>
</evidence>
<dbReference type="RefSeq" id="WP_312863323.1">
    <property type="nucleotide sequence ID" value="NZ_BAAAYY010000019.1"/>
</dbReference>
<keyword evidence="4" id="KW-0269">Exonuclease</keyword>
<sequence length="694" mass="76337">MSTIKHQEGEAILSADSLTLTFTAWTAMPAKKQASPLIIPLTGIVCIEQQLTRLNERYLRIVTPGYTPNRKVAEDPHVLHFQPVRSGYAAEVAAFVEKLVAAVNTYRAGGPATPPGCLVEVEDIKSTAAPRTPAEHVPGGHSSAGVQPMGNTAVAGYRYNSPPNWPAPPPGWTPPPDWRPDPAWGPAPVGWPFWVPAEPPQPSPAAPPPAAHEQPPTHPAIAAPSNAGPPQSVPPDGHVDTDIGVFGARSKARELAVQVNRLTDDNVRLRADLERLGALEAAELEQAKQRLKDDIAALEAEERAQRDQAAAAHRAAASQAAAEIARLQSRMAELRRGIVVTEDLLVLQEAGVYEYAHPLDDSVAYKAALAELKDHIKAMNRKDGGAVQATTAFTMNGSLTEGRKMVGEFSKLLLRAYNNEADNLVRGMKPYKLSTARDRLDKTRATVEKLGRSMDIRISHPYHRLRLRELELTADHLNKVAEEKEREREEKARLREERQAQAELEREKARLDKERRHYENALAALRDKGDEEGARRLQDQIDDIAKAMDDVDQRAANVRAGYVYVISNLGSFGERMIKVGMTRRLDPMDRVRELSDASVPFNFDVHALHFSDDAVGVEAEMHRRLADRRVNRVNHRREFFRATPAEVRDLLASVAGDLLQYDETPEAAEYRQSITEADAPEQAPAAASGGGTAS</sequence>
<dbReference type="Pfam" id="PF13455">
    <property type="entry name" value="MUG113"/>
    <property type="match status" value="1"/>
</dbReference>
<keyword evidence="5" id="KW-1185">Reference proteome</keyword>
<dbReference type="Proteomes" id="UP000589036">
    <property type="component" value="Unassembled WGS sequence"/>
</dbReference>
<evidence type="ECO:0000313" key="5">
    <source>
        <dbReference type="Proteomes" id="UP000589036"/>
    </source>
</evidence>
<keyword evidence="4" id="KW-0540">Nuclease</keyword>
<keyword evidence="1" id="KW-0175">Coiled coil</keyword>
<keyword evidence="4" id="KW-0378">Hydrolase</keyword>
<dbReference type="SMART" id="SM00974">
    <property type="entry name" value="T5orf172"/>
    <property type="match status" value="1"/>
</dbReference>
<name>A0A852U3G1_9ACTN</name>
<evidence type="ECO:0000313" key="4">
    <source>
        <dbReference type="EMBL" id="NYE50035.1"/>
    </source>
</evidence>
<feature type="coiled-coil region" evidence="1">
    <location>
        <begin position="467"/>
        <end position="554"/>
    </location>
</feature>
<feature type="compositionally biased region" description="Low complexity" evidence="2">
    <location>
        <begin position="676"/>
        <end position="687"/>
    </location>
</feature>